<keyword evidence="4" id="KW-0503">Monooxygenase</keyword>
<dbReference type="GO" id="GO:0046306">
    <property type="term" value="P:alkanesulfonate catabolic process"/>
    <property type="evidence" value="ECO:0007669"/>
    <property type="project" value="TreeGrafter"/>
</dbReference>
<dbReference type="InterPro" id="IPR019921">
    <property type="entry name" value="Lucif-like_OxRdtase_Rv2161c"/>
</dbReference>
<accession>A0A381THB3</accession>
<dbReference type="EMBL" id="UINC01004598">
    <property type="protein sequence ID" value="SVA15522.1"/>
    <property type="molecule type" value="Genomic_DNA"/>
</dbReference>
<dbReference type="Pfam" id="PF00296">
    <property type="entry name" value="Bac_luciferase"/>
    <property type="match status" value="1"/>
</dbReference>
<feature type="domain" description="Luciferase-like" evidence="5">
    <location>
        <begin position="22"/>
        <end position="249"/>
    </location>
</feature>
<dbReference type="PANTHER" id="PTHR42847:SF4">
    <property type="entry name" value="ALKANESULFONATE MONOOXYGENASE-RELATED"/>
    <property type="match status" value="1"/>
</dbReference>
<evidence type="ECO:0000313" key="6">
    <source>
        <dbReference type="EMBL" id="SVA15522.1"/>
    </source>
</evidence>
<dbReference type="InterPro" id="IPR050172">
    <property type="entry name" value="SsuD_RutA_monooxygenase"/>
</dbReference>
<dbReference type="SUPFAM" id="SSF51679">
    <property type="entry name" value="Bacterial luciferase-like"/>
    <property type="match status" value="1"/>
</dbReference>
<evidence type="ECO:0000256" key="3">
    <source>
        <dbReference type="ARBA" id="ARBA00023002"/>
    </source>
</evidence>
<protein>
    <recommendedName>
        <fullName evidence="5">Luciferase-like domain-containing protein</fullName>
    </recommendedName>
</protein>
<evidence type="ECO:0000256" key="2">
    <source>
        <dbReference type="ARBA" id="ARBA00022643"/>
    </source>
</evidence>
<gene>
    <name evidence="6" type="ORF">METZ01_LOCUS68376</name>
</gene>
<dbReference type="InterPro" id="IPR011251">
    <property type="entry name" value="Luciferase-like_dom"/>
</dbReference>
<dbReference type="InterPro" id="IPR036661">
    <property type="entry name" value="Luciferase-like_sf"/>
</dbReference>
<keyword evidence="2" id="KW-0288">FMN</keyword>
<dbReference type="Gene3D" id="3.20.20.30">
    <property type="entry name" value="Luciferase-like domain"/>
    <property type="match status" value="1"/>
</dbReference>
<organism evidence="6">
    <name type="scientific">marine metagenome</name>
    <dbReference type="NCBI Taxonomy" id="408172"/>
    <lineage>
        <taxon>unclassified sequences</taxon>
        <taxon>metagenomes</taxon>
        <taxon>ecological metagenomes</taxon>
    </lineage>
</organism>
<keyword evidence="3" id="KW-0560">Oxidoreductase</keyword>
<evidence type="ECO:0000256" key="4">
    <source>
        <dbReference type="ARBA" id="ARBA00023033"/>
    </source>
</evidence>
<dbReference type="AlphaFoldDB" id="A0A381THB3"/>
<keyword evidence="1" id="KW-0285">Flavoprotein</keyword>
<reference evidence="6" key="1">
    <citation type="submission" date="2018-05" db="EMBL/GenBank/DDBJ databases">
        <authorList>
            <person name="Lanie J.A."/>
            <person name="Ng W.-L."/>
            <person name="Kazmierczak K.M."/>
            <person name="Andrzejewski T.M."/>
            <person name="Davidsen T.M."/>
            <person name="Wayne K.J."/>
            <person name="Tettelin H."/>
            <person name="Glass J.I."/>
            <person name="Rusch D."/>
            <person name="Podicherti R."/>
            <person name="Tsui H.-C.T."/>
            <person name="Winkler M.E."/>
        </authorList>
    </citation>
    <scope>NUCLEOTIDE SEQUENCE</scope>
</reference>
<dbReference type="PANTHER" id="PTHR42847">
    <property type="entry name" value="ALKANESULFONATE MONOOXYGENASE"/>
    <property type="match status" value="1"/>
</dbReference>
<evidence type="ECO:0000259" key="5">
    <source>
        <dbReference type="Pfam" id="PF00296"/>
    </source>
</evidence>
<name>A0A381THB3_9ZZZZ</name>
<proteinExistence type="predicted"/>
<dbReference type="NCBIfam" id="TIGR03619">
    <property type="entry name" value="F420_Rv2161c"/>
    <property type="match status" value="1"/>
</dbReference>
<dbReference type="GO" id="GO:0008726">
    <property type="term" value="F:alkanesulfonate monooxygenase activity"/>
    <property type="evidence" value="ECO:0007669"/>
    <property type="project" value="TreeGrafter"/>
</dbReference>
<sequence length="314" mass="34932">MTINYDKVRIGMALSGWPFPSNDPAQLGAYVSELENLDIDSLWFTDRIVSETFTLEPVVAMSFIAAITKKLKFGTSVIGLPLRNPTVLAKEIATLDYLSNGRALPAVGLGPETENDYEACGTDKKSRVGRTEEAVEIMRLLWSGNNVSYEGNHFTLNNISIEPKPVQKNLPPIWFGGRSEPALNRTAKIGDGWLVSYATAEEVSMSIPKIKTRALDFGNHIEEDHYGALISFCFADSRKEAEQLAYKYNIVRREDVDLKDVTAFGPPDILIELLDNFIEAGATKFTLRSACPTEMTFDQMRLLGKDIVPRYHSG</sequence>
<evidence type="ECO:0000256" key="1">
    <source>
        <dbReference type="ARBA" id="ARBA00022630"/>
    </source>
</evidence>